<keyword evidence="3" id="KW-1003">Cell membrane</keyword>
<keyword evidence="5" id="KW-1133">Transmembrane helix</keyword>
<gene>
    <name evidence="7" type="ORF">PCS_01147</name>
</gene>
<sequence>MNLLARILMESWSILLDSAPYVLFGMLMAGLVKTFLPENFVAKHLGGKSAGSVLKASLMGVPLPLCSCGVVPAALGLRKQGAGKGATAAFLISTPETGVDSIAITWALLDPIMTVVRPVAAFITATITGILVNLLPDNPPALESLAPEIKAGGG</sequence>
<evidence type="ECO:0000256" key="4">
    <source>
        <dbReference type="ARBA" id="ARBA00022692"/>
    </source>
</evidence>
<dbReference type="PATRIC" id="fig|1262666.3.peg.1160"/>
<evidence type="ECO:0000256" key="3">
    <source>
        <dbReference type="ARBA" id="ARBA00022475"/>
    </source>
</evidence>
<evidence type="ECO:0000256" key="1">
    <source>
        <dbReference type="ARBA" id="ARBA00004651"/>
    </source>
</evidence>
<dbReference type="PANTHER" id="PTHR34184:SF4">
    <property type="entry name" value="UPF0718 PROTEIN YCGR"/>
    <property type="match status" value="1"/>
</dbReference>
<keyword evidence="4" id="KW-0812">Transmembrane</keyword>
<dbReference type="Proteomes" id="UP000011922">
    <property type="component" value="Unassembled WGS sequence"/>
</dbReference>
<dbReference type="EMBL" id="AOSV01000010">
    <property type="protein sequence ID" value="EMG38099.1"/>
    <property type="molecule type" value="Genomic_DNA"/>
</dbReference>
<name>M5PVK7_DESAF</name>
<proteinExistence type="inferred from homology"/>
<accession>M5PVK7</accession>
<dbReference type="InterPro" id="IPR005524">
    <property type="entry name" value="DUF318"/>
</dbReference>
<dbReference type="Pfam" id="PF03773">
    <property type="entry name" value="ArsP_1"/>
    <property type="match status" value="1"/>
</dbReference>
<evidence type="ECO:0000313" key="7">
    <source>
        <dbReference type="EMBL" id="EMG38099.1"/>
    </source>
</evidence>
<reference evidence="7 8" key="1">
    <citation type="journal article" date="2013" name="Genome Announc.">
        <title>Draft Genome Sequence for Desulfovibrio africanus Strain PCS.</title>
        <authorList>
            <person name="Brown S.D."/>
            <person name="Utturkar S.M."/>
            <person name="Arkin A.P."/>
            <person name="Deutschbauer A.M."/>
            <person name="Elias D.A."/>
            <person name="Hazen T.C."/>
            <person name="Chakraborty R."/>
        </authorList>
    </citation>
    <scope>NUCLEOTIDE SEQUENCE [LARGE SCALE GENOMIC DNA]</scope>
    <source>
        <strain evidence="7 8">PCS</strain>
    </source>
</reference>
<evidence type="ECO:0000256" key="5">
    <source>
        <dbReference type="ARBA" id="ARBA00022989"/>
    </source>
</evidence>
<keyword evidence="6" id="KW-0472">Membrane</keyword>
<protein>
    <submittedName>
        <fullName evidence="7">Putative permease</fullName>
    </submittedName>
</protein>
<dbReference type="AlphaFoldDB" id="M5PVK7"/>
<evidence type="ECO:0000256" key="6">
    <source>
        <dbReference type="ARBA" id="ARBA00023136"/>
    </source>
</evidence>
<evidence type="ECO:0000256" key="2">
    <source>
        <dbReference type="ARBA" id="ARBA00006386"/>
    </source>
</evidence>
<comment type="similarity">
    <text evidence="2">Belongs to the UPF0718 family.</text>
</comment>
<dbReference type="PANTHER" id="PTHR34184">
    <property type="entry name" value="UPF0718 PROTEIN YCGR"/>
    <property type="match status" value="1"/>
</dbReference>
<comment type="subcellular location">
    <subcellularLocation>
        <location evidence="1">Cell membrane</location>
        <topology evidence="1">Multi-pass membrane protein</topology>
    </subcellularLocation>
</comment>
<comment type="caution">
    <text evidence="7">The sequence shown here is derived from an EMBL/GenBank/DDBJ whole genome shotgun (WGS) entry which is preliminary data.</text>
</comment>
<organism evidence="7 8">
    <name type="scientific">Desulfocurvibacter africanus PCS</name>
    <dbReference type="NCBI Taxonomy" id="1262666"/>
    <lineage>
        <taxon>Bacteria</taxon>
        <taxon>Pseudomonadati</taxon>
        <taxon>Thermodesulfobacteriota</taxon>
        <taxon>Desulfovibrionia</taxon>
        <taxon>Desulfovibrionales</taxon>
        <taxon>Desulfovibrionaceae</taxon>
        <taxon>Desulfocurvibacter</taxon>
    </lineage>
</organism>
<dbReference type="GO" id="GO:0005886">
    <property type="term" value="C:plasma membrane"/>
    <property type="evidence" value="ECO:0007669"/>
    <property type="project" value="UniProtKB-SubCell"/>
</dbReference>
<evidence type="ECO:0000313" key="8">
    <source>
        <dbReference type="Proteomes" id="UP000011922"/>
    </source>
</evidence>
<dbReference type="InterPro" id="IPR052923">
    <property type="entry name" value="UPF0718"/>
</dbReference>